<organism evidence="2 3">
    <name type="scientific">Aquisphaera giovannonii</name>
    <dbReference type="NCBI Taxonomy" id="406548"/>
    <lineage>
        <taxon>Bacteria</taxon>
        <taxon>Pseudomonadati</taxon>
        <taxon>Planctomycetota</taxon>
        <taxon>Planctomycetia</taxon>
        <taxon>Isosphaerales</taxon>
        <taxon>Isosphaeraceae</taxon>
        <taxon>Aquisphaera</taxon>
    </lineage>
</organism>
<dbReference type="KEGG" id="agv:OJF2_12650"/>
<proteinExistence type="predicted"/>
<feature type="compositionally biased region" description="Low complexity" evidence="1">
    <location>
        <begin position="46"/>
        <end position="74"/>
    </location>
</feature>
<dbReference type="Proteomes" id="UP000324233">
    <property type="component" value="Chromosome"/>
</dbReference>
<feature type="region of interest" description="Disordered" evidence="1">
    <location>
        <begin position="46"/>
        <end position="89"/>
    </location>
</feature>
<evidence type="ECO:0000256" key="1">
    <source>
        <dbReference type="SAM" id="MobiDB-lite"/>
    </source>
</evidence>
<dbReference type="Gene3D" id="2.50.20.10">
    <property type="entry name" value="Lipoprotein localisation LolA/LolB/LppX"/>
    <property type="match status" value="1"/>
</dbReference>
<protein>
    <submittedName>
        <fullName evidence="2">Uncharacterized protein</fullName>
    </submittedName>
</protein>
<reference evidence="2 3" key="1">
    <citation type="submission" date="2019-08" db="EMBL/GenBank/DDBJ databases">
        <title>Deep-cultivation of Planctomycetes and their phenomic and genomic characterization uncovers novel biology.</title>
        <authorList>
            <person name="Wiegand S."/>
            <person name="Jogler M."/>
            <person name="Boedeker C."/>
            <person name="Pinto D."/>
            <person name="Vollmers J."/>
            <person name="Rivas-Marin E."/>
            <person name="Kohn T."/>
            <person name="Peeters S.H."/>
            <person name="Heuer A."/>
            <person name="Rast P."/>
            <person name="Oberbeckmann S."/>
            <person name="Bunk B."/>
            <person name="Jeske O."/>
            <person name="Meyerdierks A."/>
            <person name="Storesund J.E."/>
            <person name="Kallscheuer N."/>
            <person name="Luecker S."/>
            <person name="Lage O.M."/>
            <person name="Pohl T."/>
            <person name="Merkel B.J."/>
            <person name="Hornburger P."/>
            <person name="Mueller R.-W."/>
            <person name="Bruemmer F."/>
            <person name="Labrenz M."/>
            <person name="Spormann A.M."/>
            <person name="Op den Camp H."/>
            <person name="Overmann J."/>
            <person name="Amann R."/>
            <person name="Jetten M.S.M."/>
            <person name="Mascher T."/>
            <person name="Medema M.H."/>
            <person name="Devos D.P."/>
            <person name="Kaster A.-K."/>
            <person name="Ovreas L."/>
            <person name="Rohde M."/>
            <person name="Galperin M.Y."/>
            <person name="Jogler C."/>
        </authorList>
    </citation>
    <scope>NUCLEOTIDE SEQUENCE [LARGE SCALE GENOMIC DNA]</scope>
    <source>
        <strain evidence="2 3">OJF2</strain>
    </source>
</reference>
<evidence type="ECO:0000313" key="3">
    <source>
        <dbReference type="Proteomes" id="UP000324233"/>
    </source>
</evidence>
<dbReference type="EMBL" id="CP042997">
    <property type="protein sequence ID" value="QEH32784.1"/>
    <property type="molecule type" value="Genomic_DNA"/>
</dbReference>
<keyword evidence="3" id="KW-1185">Reference proteome</keyword>
<dbReference type="AlphaFoldDB" id="A0A5B9VXH1"/>
<name>A0A5B9VXH1_9BACT</name>
<accession>A0A5B9VXH1</accession>
<feature type="compositionally biased region" description="Pro residues" evidence="1">
    <location>
        <begin position="75"/>
        <end position="87"/>
    </location>
</feature>
<evidence type="ECO:0000313" key="2">
    <source>
        <dbReference type="EMBL" id="QEH32784.1"/>
    </source>
</evidence>
<feature type="region of interest" description="Disordered" evidence="1">
    <location>
        <begin position="372"/>
        <end position="398"/>
    </location>
</feature>
<gene>
    <name evidence="2" type="ORF">OJF2_12650</name>
</gene>
<sequence>MIGHSPYFLEKLPYIQTMQHKRTGLRAAAMIAAGLFLCPAPSRTGALAQAPQAPAPGAGSGAASPGGMAGATSPATPPKPGEAPAEPPTEAERLIDAAIKKLAAIKSVSANLVQTVEMLKQKFAVRGEYRKAPSSRIYLRLTVEGLADSTGTQLQVCDGDTLWDYQQILESQMYRKRSIKPILDRLNSPDMDARTRDQVMSTLGISGPETLLLGLRKAVKFDQKEEGTLDGKPVYILRGTWRNRSGLVGPDQRPLPATGALPAFIPSLATLYVGKEDGWPYRINLVGKVPTILQDTRRIGPDGRPIGARSSIEKVEPSRMELVYSDVQINPTIPAGKFAFQAPPNANVEDDTESILKFLDAAIQSQALMKRAQATQQDGPVLDRNIDIPKPSSEPTPR</sequence>